<dbReference type="AlphaFoldDB" id="A0A0P9UFD2"/>
<organism evidence="1 2">
    <name type="scientific">Pseudomonas amygdali pv. lachrymans</name>
    <name type="common">Pseudomonas syringae pv. lachrymans</name>
    <dbReference type="NCBI Taxonomy" id="53707"/>
    <lineage>
        <taxon>Bacteria</taxon>
        <taxon>Pseudomonadati</taxon>
        <taxon>Pseudomonadota</taxon>
        <taxon>Gammaproteobacteria</taxon>
        <taxon>Pseudomonadales</taxon>
        <taxon>Pseudomonadaceae</taxon>
        <taxon>Pseudomonas</taxon>
        <taxon>Pseudomonas amygdali</taxon>
    </lineage>
</organism>
<name>A0A0P9UFD2_PSEAV</name>
<comment type="caution">
    <text evidence="1">The sequence shown here is derived from an EMBL/GenBank/DDBJ whole genome shotgun (WGS) entry which is preliminary data.</text>
</comment>
<sequence>MMPVARHGLDRQTAEYRSPCISECYESERMSGAAKLSEQMRLR</sequence>
<protein>
    <submittedName>
        <fullName evidence="1">Uncharacterized protein</fullName>
    </submittedName>
</protein>
<gene>
    <name evidence="1" type="ORF">ALO35_05385</name>
</gene>
<dbReference type="PATRIC" id="fig|53707.9.peg.4829"/>
<accession>A0A0P9UFD2</accession>
<proteinExistence type="predicted"/>
<dbReference type="EMBL" id="LJQP01000208">
    <property type="protein sequence ID" value="KPX69812.1"/>
    <property type="molecule type" value="Genomic_DNA"/>
</dbReference>
<reference evidence="1 2" key="1">
    <citation type="submission" date="2015-09" db="EMBL/GenBank/DDBJ databases">
        <title>Genome announcement of multiple Pseudomonas syringae strains.</title>
        <authorList>
            <person name="Thakur S."/>
            <person name="Wang P.W."/>
            <person name="Gong Y."/>
            <person name="Weir B.S."/>
            <person name="Guttman D.S."/>
        </authorList>
    </citation>
    <scope>NUCLEOTIDE SEQUENCE [LARGE SCALE GENOMIC DNA]</scope>
    <source>
        <strain evidence="1 2">ICMP3507</strain>
    </source>
</reference>
<dbReference type="Proteomes" id="UP000050265">
    <property type="component" value="Unassembled WGS sequence"/>
</dbReference>
<evidence type="ECO:0000313" key="2">
    <source>
        <dbReference type="Proteomes" id="UP000050265"/>
    </source>
</evidence>
<evidence type="ECO:0000313" key="1">
    <source>
        <dbReference type="EMBL" id="KPX69812.1"/>
    </source>
</evidence>